<dbReference type="PRINTS" id="PR01398">
    <property type="entry name" value="ISCHRISMTASE"/>
</dbReference>
<dbReference type="PANTHER" id="PTHR43540:SF3">
    <property type="entry name" value="ENTEROBACTIN SYNTHASE COMPONENT B"/>
    <property type="match status" value="1"/>
</dbReference>
<dbReference type="InterPro" id="IPR000868">
    <property type="entry name" value="Isochorismatase-like_dom"/>
</dbReference>
<accession>A0A4V1NPW6</accession>
<evidence type="ECO:0000313" key="3">
    <source>
        <dbReference type="EMBL" id="RXS66250.1"/>
    </source>
</evidence>
<dbReference type="Pfam" id="PF00857">
    <property type="entry name" value="Isochorismatase"/>
    <property type="match status" value="1"/>
</dbReference>
<feature type="domain" description="Isochorismatase-like" evidence="2">
    <location>
        <begin position="35"/>
        <end position="206"/>
    </location>
</feature>
<proteinExistence type="predicted"/>
<dbReference type="AlphaFoldDB" id="A0A4V1NPW6"/>
<comment type="caution">
    <text evidence="3">The sequence shown here is derived from an EMBL/GenBank/DDBJ whole genome shotgun (WGS) entry which is preliminary data.</text>
</comment>
<evidence type="ECO:0000313" key="4">
    <source>
        <dbReference type="Proteomes" id="UP000289482"/>
    </source>
</evidence>
<keyword evidence="4" id="KW-1185">Reference proteome</keyword>
<gene>
    <name evidence="3" type="ORF">EST54_15940</name>
</gene>
<evidence type="ECO:0000259" key="2">
    <source>
        <dbReference type="Pfam" id="PF00857"/>
    </source>
</evidence>
<keyword evidence="1" id="KW-0378">Hydrolase</keyword>
<protein>
    <submittedName>
        <fullName evidence="3">Isochorismatase family protein</fullName>
    </submittedName>
</protein>
<dbReference type="InterPro" id="IPR050272">
    <property type="entry name" value="Isochorismatase-like_hydrls"/>
</dbReference>
<dbReference type="InterPro" id="IPR036380">
    <property type="entry name" value="Isochorismatase-like_sf"/>
</dbReference>
<sequence length="221" mass="23785">MADAAIPVIPAYAMPTADRLPENTASWTVDPRRALLLVHDMQHYFLRFFAGRSPGAELTANAAALRTAAAAADVPVAYTAQPGDMRPEQRGLLKDFWGPGMRATAADRDIPGALAPAAEDTVFVKWRPSAFFRTGLLDLMRAKGRDQLVLCGVYAHVGLLQTACEAFANDIQPFLVADAVADFSAEEHRMALEYAAKRCAMVVPTDAVLDALALETTGALR</sequence>
<dbReference type="PIRSF" id="PIRSF001111">
    <property type="entry name" value="Isochorismatase"/>
    <property type="match status" value="1"/>
</dbReference>
<dbReference type="EMBL" id="SDIF01000039">
    <property type="protein sequence ID" value="RXS66250.1"/>
    <property type="molecule type" value="Genomic_DNA"/>
</dbReference>
<dbReference type="SUPFAM" id="SSF52499">
    <property type="entry name" value="Isochorismatase-like hydrolases"/>
    <property type="match status" value="1"/>
</dbReference>
<dbReference type="Proteomes" id="UP000289482">
    <property type="component" value="Unassembled WGS sequence"/>
</dbReference>
<organism evidence="3 4">
    <name type="scientific">Streptomyces sioyaensis</name>
    <dbReference type="NCBI Taxonomy" id="67364"/>
    <lineage>
        <taxon>Bacteria</taxon>
        <taxon>Bacillati</taxon>
        <taxon>Actinomycetota</taxon>
        <taxon>Actinomycetes</taxon>
        <taxon>Kitasatosporales</taxon>
        <taxon>Streptomycetaceae</taxon>
        <taxon>Streptomyces</taxon>
    </lineage>
</organism>
<dbReference type="GO" id="GO:0008908">
    <property type="term" value="F:isochorismatase activity"/>
    <property type="evidence" value="ECO:0007669"/>
    <property type="project" value="InterPro"/>
</dbReference>
<dbReference type="PANTHER" id="PTHR43540">
    <property type="entry name" value="PEROXYUREIDOACRYLATE/UREIDOACRYLATE AMIDOHYDROLASE-RELATED"/>
    <property type="match status" value="1"/>
</dbReference>
<name>A0A4V1NPW6_9ACTN</name>
<reference evidence="3 4" key="1">
    <citation type="submission" date="2019-01" db="EMBL/GenBank/DDBJ databases">
        <title>Draft genome sequences of the type strain Streptomyces sioyaensis DSM 40032 and its novel strain, TM32, a thermotolerant antibiotics-producing actinobacterium.</title>
        <authorList>
            <person name="Nakaew N."/>
            <person name="Lumyong S."/>
            <person name="Sloan W.T."/>
            <person name="Sungthong R."/>
        </authorList>
    </citation>
    <scope>NUCLEOTIDE SEQUENCE [LARGE SCALE GENOMIC DNA]</scope>
    <source>
        <strain evidence="3 4">DSM 40032</strain>
    </source>
</reference>
<dbReference type="GeneID" id="95779452"/>
<evidence type="ECO:0000256" key="1">
    <source>
        <dbReference type="ARBA" id="ARBA00022801"/>
    </source>
</evidence>
<dbReference type="Gene3D" id="3.40.50.850">
    <property type="entry name" value="Isochorismatase-like"/>
    <property type="match status" value="1"/>
</dbReference>
<dbReference type="InterPro" id="IPR016291">
    <property type="entry name" value="Isochorismatase"/>
</dbReference>
<dbReference type="RefSeq" id="WP_129248287.1">
    <property type="nucleotide sequence ID" value="NZ_CBDRGM010000035.1"/>
</dbReference>